<dbReference type="GO" id="GO:0004601">
    <property type="term" value="F:peroxidase activity"/>
    <property type="evidence" value="ECO:0007669"/>
    <property type="project" value="InterPro"/>
</dbReference>
<keyword evidence="5 6" id="KW-0408">Iron</keyword>
<dbReference type="InterPro" id="IPR010255">
    <property type="entry name" value="Haem_peroxidase_sf"/>
</dbReference>
<dbReference type="AlphaFoldDB" id="A0A176VTU7"/>
<name>A0A176VTU7_MARPO</name>
<dbReference type="GO" id="GO:0006631">
    <property type="term" value="P:fatty acid metabolic process"/>
    <property type="evidence" value="ECO:0007669"/>
    <property type="project" value="UniProtKB-ARBA"/>
</dbReference>
<keyword evidence="4" id="KW-0560">Oxidoreductase</keyword>
<evidence type="ECO:0000256" key="2">
    <source>
        <dbReference type="ARBA" id="ARBA00022821"/>
    </source>
</evidence>
<protein>
    <submittedName>
        <fullName evidence="7">Uncharacterized protein</fullName>
    </submittedName>
</protein>
<dbReference type="InterPro" id="IPR037120">
    <property type="entry name" value="Haem_peroxidase_sf_animal"/>
</dbReference>
<keyword evidence="6" id="KW-0349">Heme</keyword>
<keyword evidence="3" id="KW-0223">Dioxygenase</keyword>
<dbReference type="EMBL" id="LVLJ01002675">
    <property type="protein sequence ID" value="OAE24167.1"/>
    <property type="molecule type" value="Genomic_DNA"/>
</dbReference>
<evidence type="ECO:0000256" key="1">
    <source>
        <dbReference type="ARBA" id="ARBA00022723"/>
    </source>
</evidence>
<dbReference type="InterPro" id="IPR050783">
    <property type="entry name" value="Oxylipin_biosynth_metab"/>
</dbReference>
<evidence type="ECO:0000313" key="8">
    <source>
        <dbReference type="Proteomes" id="UP000077202"/>
    </source>
</evidence>
<dbReference type="PANTHER" id="PTHR11903:SF11">
    <property type="entry name" value="ALPHA-DIOXYGENASE 1"/>
    <property type="match status" value="1"/>
</dbReference>
<dbReference type="InterPro" id="IPR019791">
    <property type="entry name" value="Haem_peroxidase_animal"/>
</dbReference>
<dbReference type="Gene3D" id="1.10.640.10">
    <property type="entry name" value="Haem peroxidase domain superfamily, animal type"/>
    <property type="match status" value="1"/>
</dbReference>
<dbReference type="GO" id="GO:0006952">
    <property type="term" value="P:defense response"/>
    <property type="evidence" value="ECO:0007669"/>
    <property type="project" value="UniProtKB-KW"/>
</dbReference>
<evidence type="ECO:0000256" key="4">
    <source>
        <dbReference type="ARBA" id="ARBA00023002"/>
    </source>
</evidence>
<comment type="caution">
    <text evidence="7">The sequence shown here is derived from an EMBL/GenBank/DDBJ whole genome shotgun (WGS) entry which is preliminary data.</text>
</comment>
<dbReference type="GO" id="GO:0016702">
    <property type="term" value="F:oxidoreductase activity, acting on single donors with incorporation of molecular oxygen, incorporation of two atoms of oxygen"/>
    <property type="evidence" value="ECO:0007669"/>
    <property type="project" value="TreeGrafter"/>
</dbReference>
<dbReference type="PANTHER" id="PTHR11903">
    <property type="entry name" value="PROSTAGLANDIN G/H SYNTHASE"/>
    <property type="match status" value="1"/>
</dbReference>
<proteinExistence type="predicted"/>
<dbReference type="Pfam" id="PF03098">
    <property type="entry name" value="An_peroxidase"/>
    <property type="match status" value="1"/>
</dbReference>
<gene>
    <name evidence="7" type="ORF">AXG93_2752s1830</name>
</gene>
<dbReference type="GO" id="GO:0020037">
    <property type="term" value="F:heme binding"/>
    <property type="evidence" value="ECO:0007669"/>
    <property type="project" value="InterPro"/>
</dbReference>
<reference evidence="7" key="1">
    <citation type="submission" date="2016-03" db="EMBL/GenBank/DDBJ databases">
        <title>Mechanisms controlling the formation of the plant cell surface in tip-growing cells are functionally conserved among land plants.</title>
        <authorList>
            <person name="Honkanen S."/>
            <person name="Jones V.A."/>
            <person name="Morieri G."/>
            <person name="Champion C."/>
            <person name="Hetherington A.J."/>
            <person name="Kelly S."/>
            <person name="Saint-Marcoux D."/>
            <person name="Proust H."/>
            <person name="Prescott H."/>
            <person name="Dolan L."/>
        </authorList>
    </citation>
    <scope>NUCLEOTIDE SEQUENCE [LARGE SCALE GENOMIC DNA]</scope>
    <source>
        <tissue evidence="7">Whole gametophyte</tissue>
    </source>
</reference>
<keyword evidence="1 6" id="KW-0479">Metal-binding</keyword>
<feature type="binding site" description="axial binding residue" evidence="6">
    <location>
        <position position="388"/>
    </location>
    <ligand>
        <name>heme b</name>
        <dbReference type="ChEBI" id="CHEBI:60344"/>
    </ligand>
    <ligandPart>
        <name>Fe</name>
        <dbReference type="ChEBI" id="CHEBI:18248"/>
    </ligandPart>
</feature>
<dbReference type="GO" id="GO:0006979">
    <property type="term" value="P:response to oxidative stress"/>
    <property type="evidence" value="ECO:0007669"/>
    <property type="project" value="InterPro"/>
</dbReference>
<keyword evidence="8" id="KW-1185">Reference proteome</keyword>
<dbReference type="PROSITE" id="PS50292">
    <property type="entry name" value="PEROXIDASE_3"/>
    <property type="match status" value="1"/>
</dbReference>
<dbReference type="GO" id="GO:0046872">
    <property type="term" value="F:metal ion binding"/>
    <property type="evidence" value="ECO:0007669"/>
    <property type="project" value="UniProtKB-KW"/>
</dbReference>
<evidence type="ECO:0000256" key="6">
    <source>
        <dbReference type="PIRSR" id="PIRSR619791-2"/>
    </source>
</evidence>
<dbReference type="Proteomes" id="UP000077202">
    <property type="component" value="Unassembled WGS sequence"/>
</dbReference>
<sequence length="637" mass="72279">MASSELNAADIINGVRGALLSDKLEQEEVSDSSMILRFIASEELRPAYEKMPFGYKLCLLYVNLSDRHLKWYKVPVFLGLVYLELRRLLHQKYNLIAVGPPDEDSGDQYSFFGRNMDQQSQQDELLLPHPSVIATKLLNRTTFVGTGKQFNMLATSWINYMIKDWLDHMEDDSHQLLGITAPDSVAAECPLKTFKFYPTREFPIGEGRVGFKNTRTAWWDASAIYGQNTESQRSVRTFNDGKLKLGDGGLLEVDSRNIPITGDARNPWMGVSVLQSLFVSEHNLVCDTLKNAYPNLDDESLFQHGRLVVMAEAAKIHTIDWTTQLLKTNTLLAAMRANWYGLLGKWIKDHIGKTSIALLSGIAGAPKPIDHGVPYSLTEEFTSVYRMHPLLPEKIEFRDIQKCLPKDSEPSILEEVPMLELIGAPGLQKAKLLGMKTALTSLGLQPSGALNLFNYPTWMRNLPVTNDDGTYRKEHVDLPAIETFRDRSRRVARYNQFRRSMLMPAIKKWEDLTDEAATIEVIKEVYGDDVEKLDLLVGLLGEKKIPGFAISETAFFIFVLMATRRLESDARFTSRFNEENYTKIGLQWVNKTEGLKDVVQRHYPDIVTNWMTASSAFSIWSAPADKWNPVPLYLRLP</sequence>
<evidence type="ECO:0000256" key="3">
    <source>
        <dbReference type="ARBA" id="ARBA00022964"/>
    </source>
</evidence>
<accession>A0A176VTU7</accession>
<evidence type="ECO:0000313" key="7">
    <source>
        <dbReference type="EMBL" id="OAE24167.1"/>
    </source>
</evidence>
<evidence type="ECO:0000256" key="5">
    <source>
        <dbReference type="ARBA" id="ARBA00023004"/>
    </source>
</evidence>
<organism evidence="7 8">
    <name type="scientific">Marchantia polymorpha subsp. ruderalis</name>
    <dbReference type="NCBI Taxonomy" id="1480154"/>
    <lineage>
        <taxon>Eukaryota</taxon>
        <taxon>Viridiplantae</taxon>
        <taxon>Streptophyta</taxon>
        <taxon>Embryophyta</taxon>
        <taxon>Marchantiophyta</taxon>
        <taxon>Marchantiopsida</taxon>
        <taxon>Marchantiidae</taxon>
        <taxon>Marchantiales</taxon>
        <taxon>Marchantiaceae</taxon>
        <taxon>Marchantia</taxon>
    </lineage>
</organism>
<keyword evidence="2" id="KW-0611">Plant defense</keyword>
<dbReference type="SUPFAM" id="SSF48113">
    <property type="entry name" value="Heme-dependent peroxidases"/>
    <property type="match status" value="1"/>
</dbReference>